<dbReference type="GO" id="GO:0005634">
    <property type="term" value="C:nucleus"/>
    <property type="evidence" value="ECO:0007669"/>
    <property type="project" value="TreeGrafter"/>
</dbReference>
<protein>
    <recommendedName>
        <fullName evidence="1">FATC domain-containing protein</fullName>
    </recommendedName>
</protein>
<dbReference type="EMBL" id="OE005175">
    <property type="protein sequence ID" value="CAD7461754.1"/>
    <property type="molecule type" value="Genomic_DNA"/>
</dbReference>
<dbReference type="PANTHER" id="PTHR11139">
    <property type="entry name" value="ATAXIA TELANGIECTASIA MUTATED ATM -RELATED"/>
    <property type="match status" value="1"/>
</dbReference>
<evidence type="ECO:0000313" key="2">
    <source>
        <dbReference type="EMBL" id="CAD7461754.1"/>
    </source>
</evidence>
<dbReference type="Pfam" id="PF02260">
    <property type="entry name" value="FATC"/>
    <property type="match status" value="1"/>
</dbReference>
<dbReference type="GO" id="GO:0004674">
    <property type="term" value="F:protein serine/threonine kinase activity"/>
    <property type="evidence" value="ECO:0007669"/>
    <property type="project" value="TreeGrafter"/>
</dbReference>
<gene>
    <name evidence="2" type="ORF">TTEB3V08_LOCUS9657</name>
</gene>
<organism evidence="2">
    <name type="scientific">Timema tahoe</name>
    <dbReference type="NCBI Taxonomy" id="61484"/>
    <lineage>
        <taxon>Eukaryota</taxon>
        <taxon>Metazoa</taxon>
        <taxon>Ecdysozoa</taxon>
        <taxon>Arthropoda</taxon>
        <taxon>Hexapoda</taxon>
        <taxon>Insecta</taxon>
        <taxon>Pterygota</taxon>
        <taxon>Neoptera</taxon>
        <taxon>Polyneoptera</taxon>
        <taxon>Phasmatodea</taxon>
        <taxon>Timematodea</taxon>
        <taxon>Timematoidea</taxon>
        <taxon>Timematidae</taxon>
        <taxon>Timema</taxon>
    </lineage>
</organism>
<feature type="domain" description="FATC" evidence="1">
    <location>
        <begin position="274"/>
        <end position="306"/>
    </location>
</feature>
<dbReference type="GO" id="GO:0000723">
    <property type="term" value="P:telomere maintenance"/>
    <property type="evidence" value="ECO:0007669"/>
    <property type="project" value="TreeGrafter"/>
</dbReference>
<dbReference type="InterPro" id="IPR050517">
    <property type="entry name" value="DDR_Repair_Kinase"/>
</dbReference>
<proteinExistence type="predicted"/>
<dbReference type="GO" id="GO:0008630">
    <property type="term" value="P:intrinsic apoptotic signaling pathway in response to DNA damage"/>
    <property type="evidence" value="ECO:0007669"/>
    <property type="project" value="TreeGrafter"/>
</dbReference>
<dbReference type="InterPro" id="IPR003152">
    <property type="entry name" value="FATC_dom"/>
</dbReference>
<dbReference type="AlphaFoldDB" id="A0A7R9NZ55"/>
<name>A0A7R9NZ55_9NEOP</name>
<dbReference type="GO" id="GO:0006302">
    <property type="term" value="P:double-strand break repair"/>
    <property type="evidence" value="ECO:0007669"/>
    <property type="project" value="TreeGrafter"/>
</dbReference>
<reference evidence="2" key="1">
    <citation type="submission" date="2020-11" db="EMBL/GenBank/DDBJ databases">
        <authorList>
            <person name="Tran Van P."/>
        </authorList>
    </citation>
    <scope>NUCLEOTIDE SEQUENCE</scope>
</reference>
<sequence length="474" mass="52974">MVESDGGFLATPLRPLPPRGVGNSTRIYACGPMLGRRRGRLANVMMTSSRTPCQGHRPLSHNCDDVLKDALPCLSICPRRSIARGEEGYIFKEVYPHLCGGRVENHFVNTILSTPDRDSNLVPLIIGIYCESSALDHAATEAVSLLLLYSAHPQGFLRESMIHVVRALRKNHSILLATMEVFVLEPSIDWLEHARKQNKNIHASTSFRKVDEDSWFPRQKVSLARKKLEGANPAAITEEELQSGIMSSSVALKEILKVARGDAEHNKRARLPDTNLTPEKQVDCLLDQATDYHLLGMSWEGWEPWSLLWGIATQEVLLNLPFTLGFIIPSIICCPQQTNKEDDPFILHRLLPSVGSQDKGHSHYGCETTYPGFGKSVPRYPHNPIATPEKLCGHQEPKTRIPVGILPTSPIGKVTASDVRDIPHCNQIGCLVVQIYNLQHKECDNNPIKEVIWQEIAETFMFKVATVTKTIRAW</sequence>
<dbReference type="PROSITE" id="PS51190">
    <property type="entry name" value="FATC"/>
    <property type="match status" value="1"/>
</dbReference>
<accession>A0A7R9NZ55</accession>
<dbReference type="SMART" id="SM01343">
    <property type="entry name" value="FATC"/>
    <property type="match status" value="1"/>
</dbReference>
<dbReference type="PANTHER" id="PTHR11139:SF68">
    <property type="entry name" value="DNA-DEPENDENT PROTEIN KINASE CATALYTIC SUBUNIT"/>
    <property type="match status" value="1"/>
</dbReference>
<evidence type="ECO:0000259" key="1">
    <source>
        <dbReference type="PROSITE" id="PS51190"/>
    </source>
</evidence>